<dbReference type="Gene3D" id="1.25.40.10">
    <property type="entry name" value="Tetratricopeptide repeat domain"/>
    <property type="match status" value="4"/>
</dbReference>
<dbReference type="PROSITE" id="PS50005">
    <property type="entry name" value="TPR"/>
    <property type="match status" value="4"/>
</dbReference>
<proteinExistence type="inferred from homology"/>
<evidence type="ECO:0000313" key="6">
    <source>
        <dbReference type="Proteomes" id="UP000660262"/>
    </source>
</evidence>
<dbReference type="Pfam" id="PF13181">
    <property type="entry name" value="TPR_8"/>
    <property type="match status" value="1"/>
</dbReference>
<dbReference type="PANTHER" id="PTHR12558">
    <property type="entry name" value="CELL DIVISION CYCLE 16,23,27"/>
    <property type="match status" value="1"/>
</dbReference>
<evidence type="ECO:0000313" key="5">
    <source>
        <dbReference type="EMBL" id="GHP06379.1"/>
    </source>
</evidence>
<dbReference type="InterPro" id="IPR011990">
    <property type="entry name" value="TPR-like_helical_dom_sf"/>
</dbReference>
<dbReference type="Proteomes" id="UP000660262">
    <property type="component" value="Unassembled WGS sequence"/>
</dbReference>
<comment type="caution">
    <text evidence="5">The sequence shown here is derived from an EMBL/GenBank/DDBJ whole genome shotgun (WGS) entry which is preliminary data.</text>
</comment>
<evidence type="ECO:0000256" key="4">
    <source>
        <dbReference type="SAM" id="MobiDB-lite"/>
    </source>
</evidence>
<dbReference type="AlphaFoldDB" id="A0A830HMF4"/>
<feature type="repeat" description="TPR" evidence="3">
    <location>
        <begin position="631"/>
        <end position="664"/>
    </location>
</feature>
<reference evidence="5" key="1">
    <citation type="submission" date="2020-10" db="EMBL/GenBank/DDBJ databases">
        <title>Unveiling of a novel bifunctional photoreceptor, Dualchrome1, isolated from a cosmopolitan green alga.</title>
        <authorList>
            <person name="Suzuki S."/>
            <person name="Kawachi M."/>
        </authorList>
    </citation>
    <scope>NUCLEOTIDE SEQUENCE</scope>
    <source>
        <strain evidence="5">NIES 2893</strain>
    </source>
</reference>
<dbReference type="Pfam" id="PF12895">
    <property type="entry name" value="ANAPC3"/>
    <property type="match status" value="1"/>
</dbReference>
<dbReference type="SUPFAM" id="SSF48452">
    <property type="entry name" value="TPR-like"/>
    <property type="match status" value="2"/>
</dbReference>
<dbReference type="EMBL" id="BNJQ01000012">
    <property type="protein sequence ID" value="GHP06379.1"/>
    <property type="molecule type" value="Genomic_DNA"/>
</dbReference>
<accession>A0A830HMF4</accession>
<name>A0A830HMF4_9CHLO</name>
<dbReference type="GO" id="GO:0005737">
    <property type="term" value="C:cytoplasm"/>
    <property type="evidence" value="ECO:0007669"/>
    <property type="project" value="TreeGrafter"/>
</dbReference>
<feature type="repeat" description="TPR" evidence="3">
    <location>
        <begin position="392"/>
        <end position="425"/>
    </location>
</feature>
<evidence type="ECO:0000256" key="1">
    <source>
        <dbReference type="ARBA" id="ARBA00022803"/>
    </source>
</evidence>
<comment type="similarity">
    <text evidence="2">Belongs to the APC3/CDC27 family.</text>
</comment>
<feature type="compositionally biased region" description="Low complexity" evidence="4">
    <location>
        <begin position="295"/>
        <end position="313"/>
    </location>
</feature>
<dbReference type="GO" id="GO:0005680">
    <property type="term" value="C:anaphase-promoting complex"/>
    <property type="evidence" value="ECO:0007669"/>
    <property type="project" value="TreeGrafter"/>
</dbReference>
<gene>
    <name evidence="5" type="ORF">PPROV_000512400</name>
</gene>
<dbReference type="Pfam" id="PF13432">
    <property type="entry name" value="TPR_16"/>
    <property type="match status" value="2"/>
</dbReference>
<feature type="compositionally biased region" description="Low complexity" evidence="4">
    <location>
        <begin position="256"/>
        <end position="277"/>
    </location>
</feature>
<evidence type="ECO:0008006" key="7">
    <source>
        <dbReference type="Google" id="ProtNLM"/>
    </source>
</evidence>
<keyword evidence="1 3" id="KW-0802">TPR repeat</keyword>
<dbReference type="OrthoDB" id="329563at2759"/>
<organism evidence="5 6">
    <name type="scientific">Pycnococcus provasolii</name>
    <dbReference type="NCBI Taxonomy" id="41880"/>
    <lineage>
        <taxon>Eukaryota</taxon>
        <taxon>Viridiplantae</taxon>
        <taxon>Chlorophyta</taxon>
        <taxon>Pseudoscourfieldiophyceae</taxon>
        <taxon>Pseudoscourfieldiales</taxon>
        <taxon>Pycnococcaceae</taxon>
        <taxon>Pycnococcus</taxon>
    </lineage>
</organism>
<dbReference type="GO" id="GO:0007091">
    <property type="term" value="P:metaphase/anaphase transition of mitotic cell cycle"/>
    <property type="evidence" value="ECO:0007669"/>
    <property type="project" value="TreeGrafter"/>
</dbReference>
<protein>
    <recommendedName>
        <fullName evidence="7">Cdc23 domain-containing protein</fullName>
    </recommendedName>
</protein>
<feature type="repeat" description="TPR" evidence="3">
    <location>
        <begin position="528"/>
        <end position="561"/>
    </location>
</feature>
<feature type="region of interest" description="Disordered" evidence="4">
    <location>
        <begin position="216"/>
        <end position="331"/>
    </location>
</feature>
<evidence type="ECO:0000256" key="2">
    <source>
        <dbReference type="ARBA" id="ARBA00038210"/>
    </source>
</evidence>
<dbReference type="GO" id="GO:0031145">
    <property type="term" value="P:anaphase-promoting complex-dependent catabolic process"/>
    <property type="evidence" value="ECO:0007669"/>
    <property type="project" value="TreeGrafter"/>
</dbReference>
<dbReference type="InterPro" id="IPR019734">
    <property type="entry name" value="TPR_rpt"/>
</dbReference>
<feature type="repeat" description="TPR" evidence="3">
    <location>
        <begin position="460"/>
        <end position="493"/>
    </location>
</feature>
<sequence length="688" mass="74028">MTTTTTTAAAATPAVVPALAEAVIDQLACGLTNSATFLCERMYAAAPTEKHAILLATCHARADAPYRVVEVLRSCETPAARFMFAKACYDMGRFDEAERAILMPDGSIAGGAKGRYLLGEVCLATDRAKPAAGWFAEALSLDPYLWCAFERLCTLGADEEAAIAMTNAEHVAVPPTPTIAAIVNGFVDGAEARADTHLTAATTALRDVAMDDAAARAQTTPAVGANVTTPAEAPPPTTGERRSSGAATATRRRTTPRNASAATPATPATPAGAIITPGEPPPPPRRRPPQAPSTALRRSSRLSGGSSGGDAALEPTPAPLNSSPQAGAEYGDVEHEGPLLRESVRHPRHPSHHAALSLLRGVAEGVGALAAYRCAEAEAALRSLPPEQLGTAYVQCALGRCRFELGDYAGAADRYAEALRADPTRLEGVDVYSTALWQLRREVELSHLAQRCVSLDRWNPYAWCAAGNAMSLQREHESALRLFRRAIQLEPALPYAHTLCGHERLAVEDLEGAMACYRTALRYDARHYNAWYGLGQCYLRQEKHGLAEMHFRRALEIHPRSSVLCCYLGVSLHKLYRTEEALAVLDSSSLADPLNPLARYEKAHVLMDLSRYEEAIEELEALRDHVAPNEAQVHYQIGRAYKKLGRVDVAMRCFTAALDLKPSSAEASAIRSAIENVESEEGEEVELL</sequence>
<dbReference type="SMART" id="SM00028">
    <property type="entry name" value="TPR"/>
    <property type="match status" value="8"/>
</dbReference>
<dbReference type="PANTHER" id="PTHR12558:SF13">
    <property type="entry name" value="CELL DIVISION CYCLE PROTEIN 27 HOMOLOG"/>
    <property type="match status" value="1"/>
</dbReference>
<evidence type="ECO:0000256" key="3">
    <source>
        <dbReference type="PROSITE-ProRule" id="PRU00339"/>
    </source>
</evidence>
<dbReference type="GO" id="GO:0016567">
    <property type="term" value="P:protein ubiquitination"/>
    <property type="evidence" value="ECO:0007669"/>
    <property type="project" value="TreeGrafter"/>
</dbReference>
<dbReference type="GO" id="GO:0051301">
    <property type="term" value="P:cell division"/>
    <property type="evidence" value="ECO:0007669"/>
    <property type="project" value="TreeGrafter"/>
</dbReference>
<keyword evidence="6" id="KW-1185">Reference proteome</keyword>
<dbReference type="PROSITE" id="PS50293">
    <property type="entry name" value="TPR_REGION"/>
    <property type="match status" value="1"/>
</dbReference>